<sequence length="67" mass="7717">MIRGITFFGIFARPLVRPLCDHARAKITIIFRRLDFYDSLRSEDQTERNFALIGPGSADLSGEEKMR</sequence>
<evidence type="ECO:0000313" key="2">
    <source>
        <dbReference type="Proteomes" id="UP001417504"/>
    </source>
</evidence>
<proteinExistence type="predicted"/>
<keyword evidence="2" id="KW-1185">Reference proteome</keyword>
<dbReference type="Proteomes" id="UP001417504">
    <property type="component" value="Unassembled WGS sequence"/>
</dbReference>
<protein>
    <submittedName>
        <fullName evidence="1">Uncharacterized protein</fullName>
    </submittedName>
</protein>
<name>A0AAP0NKJ7_9MAGN</name>
<dbReference type="EMBL" id="JBBNAE010000007">
    <property type="protein sequence ID" value="KAK9109525.1"/>
    <property type="molecule type" value="Genomic_DNA"/>
</dbReference>
<dbReference type="AlphaFoldDB" id="A0AAP0NKJ7"/>
<accession>A0AAP0NKJ7</accession>
<reference evidence="1 2" key="1">
    <citation type="submission" date="2024-01" db="EMBL/GenBank/DDBJ databases">
        <title>Genome assemblies of Stephania.</title>
        <authorList>
            <person name="Yang L."/>
        </authorList>
    </citation>
    <scope>NUCLEOTIDE SEQUENCE [LARGE SCALE GENOMIC DNA]</scope>
    <source>
        <strain evidence="1">QJT</strain>
        <tissue evidence="1">Leaf</tissue>
    </source>
</reference>
<comment type="caution">
    <text evidence="1">The sequence shown here is derived from an EMBL/GenBank/DDBJ whole genome shotgun (WGS) entry which is preliminary data.</text>
</comment>
<evidence type="ECO:0000313" key="1">
    <source>
        <dbReference type="EMBL" id="KAK9109525.1"/>
    </source>
</evidence>
<organism evidence="1 2">
    <name type="scientific">Stephania japonica</name>
    <dbReference type="NCBI Taxonomy" id="461633"/>
    <lineage>
        <taxon>Eukaryota</taxon>
        <taxon>Viridiplantae</taxon>
        <taxon>Streptophyta</taxon>
        <taxon>Embryophyta</taxon>
        <taxon>Tracheophyta</taxon>
        <taxon>Spermatophyta</taxon>
        <taxon>Magnoliopsida</taxon>
        <taxon>Ranunculales</taxon>
        <taxon>Menispermaceae</taxon>
        <taxon>Menispermoideae</taxon>
        <taxon>Cissampelideae</taxon>
        <taxon>Stephania</taxon>
    </lineage>
</organism>
<gene>
    <name evidence="1" type="ORF">Sjap_017585</name>
</gene>